<gene>
    <name evidence="2" type="ORF">SCORR_v1c05220</name>
</gene>
<feature type="transmembrane region" description="Helical" evidence="1">
    <location>
        <begin position="512"/>
        <end position="530"/>
    </location>
</feature>
<keyword evidence="1" id="KW-0472">Membrane</keyword>
<name>A0A222EPU7_9MOLU</name>
<proteinExistence type="predicted"/>
<organism evidence="2 3">
    <name type="scientific">Spiroplasma corruscae</name>
    <dbReference type="NCBI Taxonomy" id="216934"/>
    <lineage>
        <taxon>Bacteria</taxon>
        <taxon>Bacillati</taxon>
        <taxon>Mycoplasmatota</taxon>
        <taxon>Mollicutes</taxon>
        <taxon>Entomoplasmatales</taxon>
        <taxon>Spiroplasmataceae</taxon>
        <taxon>Spiroplasma</taxon>
    </lineage>
</organism>
<protein>
    <submittedName>
        <fullName evidence="2">Uncharacterized protein</fullName>
    </submittedName>
</protein>
<sequence length="538" mass="64284">MKLNKLKKDIKFNFLILTFKRIFKKWWNYFFFALLILITISFQTFFLIYFKNESFLNGDYAQGSSFILQILLIKSILVSILIMIYSFMIAQFLIHSDKSKYLFNLEIKSGINLKSSLMYRFFVLFSYTFILIIFLVIIEACFIGFWPKSLNFFIPIFMTKYSFYLIIAILTITLSFFFFNFFNEYLTYVLAGILIFILNVNMYLWPIIKKSMIPLTNVNNTSQTLAYDSLIYKKISYIAENINDNQFFKDTLQINFDINSLRDVTIFQGNLLNDKFLNMLENKSPNLKQFLISTHNYYANKNQASNEIDLTKFIFNKSDNQTIKNFDSNYFYNIIDSYYNNENEEYNNFIKIFKDFSKNFLLLNKLITDLFISVNYQVIIDESLWGQDIKKYNSIEEISLYWFIANTYKIMYEYSESDMFKSLVVSDYQQNLNKLKANFYLNPLELYINLSYGSFYNNDNENSLIINSLDENSPLYVRSFINLEEKQTNENKANNELLRYKSKNVKVFSYEGFYVFLLLFSLGLIYVNYFKFKKTLIV</sequence>
<dbReference type="KEGG" id="scou:SCORR_v1c05220"/>
<feature type="transmembrane region" description="Helical" evidence="1">
    <location>
        <begin position="121"/>
        <end position="146"/>
    </location>
</feature>
<dbReference type="RefSeq" id="WP_094048893.1">
    <property type="nucleotide sequence ID" value="NZ_CP022535.1"/>
</dbReference>
<evidence type="ECO:0000313" key="3">
    <source>
        <dbReference type="Proteomes" id="UP000203229"/>
    </source>
</evidence>
<dbReference type="Proteomes" id="UP000203229">
    <property type="component" value="Chromosome"/>
</dbReference>
<reference evidence="2 3" key="1">
    <citation type="submission" date="2017-07" db="EMBL/GenBank/DDBJ databases">
        <title>Complete genome sequence of Spiroplasma corruscae EC-1 (DSM 19793).</title>
        <authorList>
            <person name="Tsai Y.-M."/>
            <person name="Lo W.-S."/>
            <person name="Kuo C.-H."/>
        </authorList>
    </citation>
    <scope>NUCLEOTIDE SEQUENCE [LARGE SCALE GENOMIC DNA]</scope>
    <source>
        <strain evidence="2 3">EC-1</strain>
    </source>
</reference>
<accession>A0A222EPU7</accession>
<keyword evidence="1" id="KW-1133">Transmembrane helix</keyword>
<dbReference type="AlphaFoldDB" id="A0A222EPU7"/>
<feature type="transmembrane region" description="Helical" evidence="1">
    <location>
        <begin position="29"/>
        <end position="50"/>
    </location>
</feature>
<feature type="transmembrane region" description="Helical" evidence="1">
    <location>
        <begin position="70"/>
        <end position="94"/>
    </location>
</feature>
<feature type="transmembrane region" description="Helical" evidence="1">
    <location>
        <begin position="152"/>
        <end position="178"/>
    </location>
</feature>
<evidence type="ECO:0000313" key="2">
    <source>
        <dbReference type="EMBL" id="ASP28294.1"/>
    </source>
</evidence>
<feature type="transmembrane region" description="Helical" evidence="1">
    <location>
        <begin position="185"/>
        <end position="205"/>
    </location>
</feature>
<keyword evidence="3" id="KW-1185">Reference proteome</keyword>
<dbReference type="EMBL" id="CP022535">
    <property type="protein sequence ID" value="ASP28294.1"/>
    <property type="molecule type" value="Genomic_DNA"/>
</dbReference>
<keyword evidence="1" id="KW-0812">Transmembrane</keyword>
<evidence type="ECO:0000256" key="1">
    <source>
        <dbReference type="SAM" id="Phobius"/>
    </source>
</evidence>
<dbReference type="OrthoDB" id="389359at2"/>